<gene>
    <name evidence="1" type="ORF">ACD_3C00089G0001</name>
</gene>
<reference evidence="1" key="1">
    <citation type="journal article" date="2012" name="Science">
        <title>Fermentation, hydrogen, and sulfur metabolism in multiple uncultivated bacterial phyla.</title>
        <authorList>
            <person name="Wrighton K.C."/>
            <person name="Thomas B.C."/>
            <person name="Sharon I."/>
            <person name="Miller C.S."/>
            <person name="Castelle C.J."/>
            <person name="VerBerkmoes N.C."/>
            <person name="Wilkins M.J."/>
            <person name="Hettich R.L."/>
            <person name="Lipton M.S."/>
            <person name="Williams K.H."/>
            <person name="Long P.E."/>
            <person name="Banfield J.F."/>
        </authorList>
    </citation>
    <scope>NUCLEOTIDE SEQUENCE [LARGE SCALE GENOMIC DNA]</scope>
</reference>
<evidence type="ECO:0008006" key="2">
    <source>
        <dbReference type="Google" id="ProtNLM"/>
    </source>
</evidence>
<protein>
    <recommendedName>
        <fullName evidence="2">Fibrobacter succinogenes major paralogous domain-containing protein</fullName>
    </recommendedName>
</protein>
<dbReference type="AlphaFoldDB" id="K2GD70"/>
<sequence length="472" mass="53421">TLVELIVVIVILAILATIAFLSFSSQSASARDSTRLADMSNIAKWLSVFNATAGKYPAPEAAITIYSSWTPIWQQWYAGGNVLWMIKVSNGWKDPLDGATYYTYLTNITNSKFQLLWFLEDWSNTALSMMPFRQEIPAFARMTELEMESANADPSSYSGRYILTKWDALWVILNNATQVPVNATPSSYSTWLELKNYQSSELMAYVSKNNTLISTWTMIGWLAWIYTAASAWSKYPGCDTNDIKLSNWQAWSACNVWATNAWNNQTALTNYCGWWASDCVASLRYTLWSYFQWWKNTDVTPEWTPTSTPAAAWTLANTTAYPNFIMNASANYDWLANADKNDDLWGGWISTSSSWTYSSLWSPATMQWPCASWYHVPTQKEWCDAAMNLNWALTCVSAWKNDTTLASTLKLPLAGYRNYSNAGYSPQGFNGYYWSASPNGTFAYILNISSTQVYLLGSEYRALGFTVRCLKN</sequence>
<name>K2GD70_9BACT</name>
<proteinExistence type="predicted"/>
<dbReference type="InterPro" id="IPR045584">
    <property type="entry name" value="Pilin-like"/>
</dbReference>
<evidence type="ECO:0000313" key="1">
    <source>
        <dbReference type="EMBL" id="EKE28139.1"/>
    </source>
</evidence>
<dbReference type="EMBL" id="AMFJ01000363">
    <property type="protein sequence ID" value="EKE28139.1"/>
    <property type="molecule type" value="Genomic_DNA"/>
</dbReference>
<comment type="caution">
    <text evidence="1">The sequence shown here is derived from an EMBL/GenBank/DDBJ whole genome shotgun (WGS) entry which is preliminary data.</text>
</comment>
<feature type="non-terminal residue" evidence="1">
    <location>
        <position position="1"/>
    </location>
</feature>
<dbReference type="SUPFAM" id="SSF54523">
    <property type="entry name" value="Pili subunits"/>
    <property type="match status" value="1"/>
</dbReference>
<accession>K2GD70</accession>
<organism evidence="1">
    <name type="scientific">uncultured bacterium</name>
    <name type="common">gcode 4</name>
    <dbReference type="NCBI Taxonomy" id="1234023"/>
    <lineage>
        <taxon>Bacteria</taxon>
        <taxon>environmental samples</taxon>
    </lineage>
</organism>
<dbReference type="Gene3D" id="3.30.700.10">
    <property type="entry name" value="Glycoprotein, Type 4 Pilin"/>
    <property type="match status" value="1"/>
</dbReference>